<gene>
    <name evidence="2" type="ORF">GQR93_11525</name>
</gene>
<dbReference type="SUPFAM" id="SSF56399">
    <property type="entry name" value="ADP-ribosylation"/>
    <property type="match status" value="1"/>
</dbReference>
<dbReference type="PROSITE" id="PS51996">
    <property type="entry name" value="TR_MART"/>
    <property type="match status" value="1"/>
</dbReference>
<reference evidence="2 3" key="1">
    <citation type="submission" date="2019-12" db="EMBL/GenBank/DDBJ databases">
        <title>Lactobacillus hilgardii FLUB.</title>
        <authorList>
            <person name="Gustaw K."/>
        </authorList>
    </citation>
    <scope>NUCLEOTIDE SEQUENCE [LARGE SCALE GENOMIC DNA]</scope>
    <source>
        <strain evidence="2 3">FLUB</strain>
    </source>
</reference>
<feature type="domain" description="ADP ribosyltransferase" evidence="1">
    <location>
        <begin position="138"/>
        <end position="302"/>
    </location>
</feature>
<dbReference type="EMBL" id="CP047121">
    <property type="protein sequence ID" value="QHB52775.1"/>
    <property type="molecule type" value="Genomic_DNA"/>
</dbReference>
<evidence type="ECO:0000313" key="2">
    <source>
        <dbReference type="EMBL" id="QHB52775.1"/>
    </source>
</evidence>
<proteinExistence type="predicted"/>
<protein>
    <submittedName>
        <fullName evidence="2">ADP-ribosylating toxin</fullName>
    </submittedName>
</protein>
<dbReference type="Proteomes" id="UP000465035">
    <property type="component" value="Chromosome"/>
</dbReference>
<organism evidence="2 3">
    <name type="scientific">Lentilactobacillus hilgardii</name>
    <name type="common">Lactobacillus hilgardii</name>
    <dbReference type="NCBI Taxonomy" id="1588"/>
    <lineage>
        <taxon>Bacteria</taxon>
        <taxon>Bacillati</taxon>
        <taxon>Bacillota</taxon>
        <taxon>Bacilli</taxon>
        <taxon>Lactobacillales</taxon>
        <taxon>Lactobacillaceae</taxon>
        <taxon>Lentilactobacillus</taxon>
    </lineage>
</organism>
<dbReference type="Pfam" id="PF03496">
    <property type="entry name" value="ADPrib_exo_Tox"/>
    <property type="match status" value="1"/>
</dbReference>
<dbReference type="RefSeq" id="WP_004466631.1">
    <property type="nucleotide sequence ID" value="NZ_CABKOL010000104.1"/>
</dbReference>
<dbReference type="SMR" id="A0A6P1EAZ4"/>
<dbReference type="GO" id="GO:0005576">
    <property type="term" value="C:extracellular region"/>
    <property type="evidence" value="ECO:0007669"/>
    <property type="project" value="InterPro"/>
</dbReference>
<evidence type="ECO:0000313" key="3">
    <source>
        <dbReference type="Proteomes" id="UP000465035"/>
    </source>
</evidence>
<sequence length="328" mass="36386">MTKFKRLLLGTIFLVGIFVQLPVQAQSVRKEVQGNQTTYVTTNYYAHAVNVGKRQLVTNKLARLYSIANGRVDDDHWVSVTKNSVLTVKDKLTSRNGYVVTIPGNKNQFAFINPIKYVYSIAGIKNNPEKIKQLTVSSKKWAKKLSKGQVKAIRYYTNNGYGKINTALRQPDDAASAKVKTSIKSISTGIQAFHLDQPTTVYRGISKEGLAKSLGSQSLKVGRQYHDPAYSSCTLSQMIALGFSKQHVVLKINLPTGYHGAYIDPVSTNVGEKEYLLDSGTKLIVTKVQQAKSTVHTVTTIKKKGKQTKKQVSNVKTNYQLVTLNLKQ</sequence>
<dbReference type="AlphaFoldDB" id="A0A6P1EAZ4"/>
<dbReference type="Gene3D" id="3.90.176.10">
    <property type="entry name" value="Toxin ADP-ribosyltransferase, Chain A, domain 1"/>
    <property type="match status" value="1"/>
</dbReference>
<evidence type="ECO:0000259" key="1">
    <source>
        <dbReference type="Pfam" id="PF03496"/>
    </source>
</evidence>
<name>A0A6P1EAZ4_LENHI</name>
<dbReference type="InterPro" id="IPR003540">
    <property type="entry name" value="ADP-ribosyltransferase"/>
</dbReference>
<accession>A0A6P1EAZ4</accession>
<dbReference type="GeneID" id="69059002"/>